<sequence length="302" mass="33785">ADTQPDDEGKTIDAGKSTGSRNKEKGVTDTSSEHNNAGKKTPISEDRSETNKAQSSGDGILATRDRDTDAGTVGSVLPRLARKNFSNKMVLPMVRGKSILNLDHLVKYEPAQVFLSNTRATQAQFDVWYMAIKSFYELEDEEMGMIMNGLMVWCIENGTSPNLSGMWTMIDGGEQVEYPLKPIIENAKPTFRQIMMHFSDAAEAYIELRNSKEPYMPRYGIQRNLRDYSLARYAFDFLEITSKTPVRAREAHHQMKAAAIGNKVNKMFGFDGKVGLPEEDTERHAAGDVTKDMHSLLGMRGM</sequence>
<reference evidence="9 10" key="1">
    <citation type="journal article" date="1996" name="Arch. Virol.">
        <title>The complete nucleotide sequence of yam mosaic virus (Ivory Coast isolate) genomic RNA.</title>
        <authorList>
            <person name="Aleman M.E."/>
            <person name="Marcos J.F."/>
            <person name="Brugidou C."/>
            <person name="Beachy R.N."/>
            <person name="Fauquet C."/>
        </authorList>
    </citation>
    <scope>NUCLEOTIDE SEQUENCE [LARGE SCALE GENOMIC DNA]</scope>
    <source>
        <strain evidence="9 10">Ivory Coast</strain>
    </source>
</reference>
<feature type="non-terminal residue" evidence="9">
    <location>
        <position position="1"/>
    </location>
</feature>
<evidence type="ECO:0000313" key="10">
    <source>
        <dbReference type="Proteomes" id="UP000204320"/>
    </source>
</evidence>
<feature type="region of interest" description="Disordered" evidence="8">
    <location>
        <begin position="1"/>
        <end position="72"/>
    </location>
</feature>
<evidence type="ECO:0000256" key="5">
    <source>
        <dbReference type="ARBA" id="ARBA00022844"/>
    </source>
</evidence>
<dbReference type="Proteomes" id="UP000204320">
    <property type="component" value="Segment"/>
</dbReference>
<accession>Q98812</accession>
<keyword evidence="5" id="KW-0946">Virion</keyword>
<comment type="similarity">
    <text evidence="2 7">Belongs to the potyviridae genome polyprotein family.</text>
</comment>
<proteinExistence type="inferred from homology"/>
<dbReference type="Pfam" id="PF00767">
    <property type="entry name" value="Poty_coat"/>
    <property type="match status" value="1"/>
</dbReference>
<evidence type="ECO:0000256" key="8">
    <source>
        <dbReference type="SAM" id="MobiDB-lite"/>
    </source>
</evidence>
<evidence type="ECO:0000256" key="3">
    <source>
        <dbReference type="ARBA" id="ARBA00020107"/>
    </source>
</evidence>
<evidence type="ECO:0000256" key="4">
    <source>
        <dbReference type="ARBA" id="ARBA00022561"/>
    </source>
</evidence>
<evidence type="ECO:0000256" key="7">
    <source>
        <dbReference type="RuleBase" id="RU003351"/>
    </source>
</evidence>
<comment type="subcellular location">
    <subcellularLocation>
        <location evidence="1">Virion</location>
    </subcellularLocation>
</comment>
<dbReference type="GO" id="GO:0019028">
    <property type="term" value="C:viral capsid"/>
    <property type="evidence" value="ECO:0007669"/>
    <property type="project" value="UniProtKB-KW"/>
</dbReference>
<dbReference type="EMBL" id="U42596">
    <property type="protein sequence ID" value="AAC55555.1"/>
    <property type="molecule type" value="Genomic_RNA"/>
</dbReference>
<organism evidence="9 10">
    <name type="scientific">Yam mosaic virus</name>
    <dbReference type="NCBI Taxonomy" id="41460"/>
    <lineage>
        <taxon>Viruses</taxon>
        <taxon>Riboviria</taxon>
        <taxon>Orthornavirae</taxon>
        <taxon>Pisuviricota</taxon>
        <taxon>Stelpaviricetes</taxon>
        <taxon>Patatavirales</taxon>
        <taxon>Potyviridae</taxon>
        <taxon>Potyvirus</taxon>
        <taxon>Potyvirus yamtesselati</taxon>
    </lineage>
</organism>
<evidence type="ECO:0000256" key="1">
    <source>
        <dbReference type="ARBA" id="ARBA00004328"/>
    </source>
</evidence>
<comment type="function">
    <text evidence="6">Involved in aphid transmission, cell-to-cell and systemis movement, encapsidation of the viral RNA and in the regulation of viral RNA amplification.</text>
</comment>
<name>Q98812_9POTV</name>
<evidence type="ECO:0000256" key="6">
    <source>
        <dbReference type="ARBA" id="ARBA00029405"/>
    </source>
</evidence>
<evidence type="ECO:0000256" key="2">
    <source>
        <dbReference type="ARBA" id="ARBA00006064"/>
    </source>
</evidence>
<dbReference type="InterPro" id="IPR001592">
    <property type="entry name" value="Poty_coat"/>
</dbReference>
<evidence type="ECO:0000313" key="9">
    <source>
        <dbReference type="EMBL" id="AAC55555.1"/>
    </source>
</evidence>
<keyword evidence="10" id="KW-1185">Reference proteome</keyword>
<keyword evidence="4 9" id="KW-0167">Capsid protein</keyword>
<protein>
    <recommendedName>
        <fullName evidence="3">Genome polyprotein</fullName>
    </recommendedName>
</protein>
<dbReference type="RefSeq" id="YP_022760.1">
    <property type="nucleotide sequence ID" value="YP_022751.1"/>
</dbReference>